<accession>A0A1J1J2Y0</accession>
<feature type="transmembrane region" description="Helical" evidence="1">
    <location>
        <begin position="20"/>
        <end position="37"/>
    </location>
</feature>
<dbReference type="AlphaFoldDB" id="A0A1J1J2Y0"/>
<name>A0A1J1J2Y0_9DIPT</name>
<keyword evidence="3" id="KW-1185">Reference proteome</keyword>
<keyword evidence="1" id="KW-1133">Transmembrane helix</keyword>
<protein>
    <submittedName>
        <fullName evidence="2">CLUMA_CG019198, isoform A</fullName>
    </submittedName>
</protein>
<sequence length="136" mass="16038">MQNSWFIEEVLTIHNFASSLRFIAFFSVVLLIGKIIMKITNQFWGIFKLLSHRPIKKEKKKTQTQAVLIQSSETQHISFDRSILKRLRKASKQLVKQFPKKTHKLVESMLRKAKCLPSEYHRTFFNLLPHTIAELN</sequence>
<dbReference type="Proteomes" id="UP000183832">
    <property type="component" value="Unassembled WGS sequence"/>
</dbReference>
<keyword evidence="1" id="KW-0472">Membrane</keyword>
<evidence type="ECO:0000313" key="3">
    <source>
        <dbReference type="Proteomes" id="UP000183832"/>
    </source>
</evidence>
<gene>
    <name evidence="2" type="ORF">CLUMA_CG019198</name>
</gene>
<evidence type="ECO:0000313" key="2">
    <source>
        <dbReference type="EMBL" id="CRL06148.1"/>
    </source>
</evidence>
<organism evidence="2 3">
    <name type="scientific">Clunio marinus</name>
    <dbReference type="NCBI Taxonomy" id="568069"/>
    <lineage>
        <taxon>Eukaryota</taxon>
        <taxon>Metazoa</taxon>
        <taxon>Ecdysozoa</taxon>
        <taxon>Arthropoda</taxon>
        <taxon>Hexapoda</taxon>
        <taxon>Insecta</taxon>
        <taxon>Pterygota</taxon>
        <taxon>Neoptera</taxon>
        <taxon>Endopterygota</taxon>
        <taxon>Diptera</taxon>
        <taxon>Nematocera</taxon>
        <taxon>Chironomoidea</taxon>
        <taxon>Chironomidae</taxon>
        <taxon>Clunio</taxon>
    </lineage>
</organism>
<keyword evidence="1" id="KW-0812">Transmembrane</keyword>
<reference evidence="2 3" key="1">
    <citation type="submission" date="2015-04" db="EMBL/GenBank/DDBJ databases">
        <authorList>
            <person name="Syromyatnikov M.Y."/>
            <person name="Popov V.N."/>
        </authorList>
    </citation>
    <scope>NUCLEOTIDE SEQUENCE [LARGE SCALE GENOMIC DNA]</scope>
</reference>
<dbReference type="EMBL" id="CVRI01000066">
    <property type="protein sequence ID" value="CRL06148.1"/>
    <property type="molecule type" value="Genomic_DNA"/>
</dbReference>
<proteinExistence type="predicted"/>
<evidence type="ECO:0000256" key="1">
    <source>
        <dbReference type="SAM" id="Phobius"/>
    </source>
</evidence>